<dbReference type="AlphaFoldDB" id="A0A9X3AFY3"/>
<evidence type="ECO:0000256" key="2">
    <source>
        <dbReference type="ARBA" id="ARBA00023125"/>
    </source>
</evidence>
<keyword evidence="2 4" id="KW-0238">DNA-binding</keyword>
<gene>
    <name evidence="6" type="ORF">NZH93_12945</name>
</gene>
<dbReference type="Pfam" id="PF13305">
    <property type="entry name" value="TetR_C_33"/>
    <property type="match status" value="1"/>
</dbReference>
<feature type="domain" description="HTH tetR-type" evidence="5">
    <location>
        <begin position="14"/>
        <end position="74"/>
    </location>
</feature>
<dbReference type="Proteomes" id="UP001141259">
    <property type="component" value="Unassembled WGS sequence"/>
</dbReference>
<dbReference type="Pfam" id="PF00440">
    <property type="entry name" value="TetR_N"/>
    <property type="match status" value="1"/>
</dbReference>
<dbReference type="InterPro" id="IPR009057">
    <property type="entry name" value="Homeodomain-like_sf"/>
</dbReference>
<comment type="caution">
    <text evidence="6">The sequence shown here is derived from an EMBL/GenBank/DDBJ whole genome shotgun (WGS) entry which is preliminary data.</text>
</comment>
<dbReference type="GO" id="GO:0003700">
    <property type="term" value="F:DNA-binding transcription factor activity"/>
    <property type="evidence" value="ECO:0007669"/>
    <property type="project" value="TreeGrafter"/>
</dbReference>
<keyword evidence="1" id="KW-0805">Transcription regulation</keyword>
<evidence type="ECO:0000256" key="4">
    <source>
        <dbReference type="PROSITE-ProRule" id="PRU00335"/>
    </source>
</evidence>
<dbReference type="Gene3D" id="1.10.357.10">
    <property type="entry name" value="Tetracycline Repressor, domain 2"/>
    <property type="match status" value="1"/>
</dbReference>
<organism evidence="6 7">
    <name type="scientific">Umezawaea endophytica</name>
    <dbReference type="NCBI Taxonomy" id="1654476"/>
    <lineage>
        <taxon>Bacteria</taxon>
        <taxon>Bacillati</taxon>
        <taxon>Actinomycetota</taxon>
        <taxon>Actinomycetes</taxon>
        <taxon>Pseudonocardiales</taxon>
        <taxon>Pseudonocardiaceae</taxon>
        <taxon>Umezawaea</taxon>
    </lineage>
</organism>
<dbReference type="InterPro" id="IPR001647">
    <property type="entry name" value="HTH_TetR"/>
</dbReference>
<protein>
    <submittedName>
        <fullName evidence="6">TetR/AcrR family transcriptional regulator</fullName>
    </submittedName>
</protein>
<dbReference type="SUPFAM" id="SSF48498">
    <property type="entry name" value="Tetracyclin repressor-like, C-terminal domain"/>
    <property type="match status" value="1"/>
</dbReference>
<sequence>MAEQEPTRRERIRRRTVAEIKAAAMDQVRESGSESLSLNAIARTMAMSMAALYRYFDSRDALLADLAVDVHLDLAEALEAAAGRPASPVARVRAVANAYREWALAHPHAYRLAHGSTHGSGRDHAGDRIVPAAQRSMAVLLAVVAEVGRPSGPPVPAGLERQILRWNSGGHHDLPVDVLRFGLVWWSRLHGLISLELGEHLAATGIDPALLYEGEVDAMLAGVGHRYGATA</sequence>
<dbReference type="PANTHER" id="PTHR30055:SF243">
    <property type="entry name" value="HTH-TYPE TRANSCRIPTIONAL REGULATOR RV1816"/>
    <property type="match status" value="1"/>
</dbReference>
<evidence type="ECO:0000256" key="3">
    <source>
        <dbReference type="ARBA" id="ARBA00023163"/>
    </source>
</evidence>
<evidence type="ECO:0000259" key="5">
    <source>
        <dbReference type="PROSITE" id="PS50977"/>
    </source>
</evidence>
<dbReference type="RefSeq" id="WP_259623278.1">
    <property type="nucleotide sequence ID" value="NZ_JANYMP010000005.1"/>
</dbReference>
<dbReference type="SUPFAM" id="SSF46689">
    <property type="entry name" value="Homeodomain-like"/>
    <property type="match status" value="1"/>
</dbReference>
<evidence type="ECO:0000256" key="1">
    <source>
        <dbReference type="ARBA" id="ARBA00023015"/>
    </source>
</evidence>
<evidence type="ECO:0000313" key="7">
    <source>
        <dbReference type="Proteomes" id="UP001141259"/>
    </source>
</evidence>
<dbReference type="InterPro" id="IPR036271">
    <property type="entry name" value="Tet_transcr_reg_TetR-rel_C_sf"/>
</dbReference>
<reference evidence="6" key="1">
    <citation type="submission" date="2022-08" db="EMBL/GenBank/DDBJ databases">
        <authorList>
            <person name="Tistechok S."/>
            <person name="Samborskyy M."/>
            <person name="Roman I."/>
        </authorList>
    </citation>
    <scope>NUCLEOTIDE SEQUENCE</scope>
    <source>
        <strain evidence="6">DSM 103496</strain>
    </source>
</reference>
<dbReference type="EMBL" id="JANYMP010000005">
    <property type="protein sequence ID" value="MCS7477765.1"/>
    <property type="molecule type" value="Genomic_DNA"/>
</dbReference>
<dbReference type="InterPro" id="IPR025996">
    <property type="entry name" value="MT1864/Rv1816-like_C"/>
</dbReference>
<proteinExistence type="predicted"/>
<keyword evidence="3" id="KW-0804">Transcription</keyword>
<dbReference type="PROSITE" id="PS50977">
    <property type="entry name" value="HTH_TETR_2"/>
    <property type="match status" value="1"/>
</dbReference>
<keyword evidence="7" id="KW-1185">Reference proteome</keyword>
<dbReference type="PANTHER" id="PTHR30055">
    <property type="entry name" value="HTH-TYPE TRANSCRIPTIONAL REGULATOR RUTR"/>
    <property type="match status" value="1"/>
</dbReference>
<dbReference type="GO" id="GO:0000976">
    <property type="term" value="F:transcription cis-regulatory region binding"/>
    <property type="evidence" value="ECO:0007669"/>
    <property type="project" value="TreeGrafter"/>
</dbReference>
<accession>A0A9X3AFY3</accession>
<dbReference type="InterPro" id="IPR050109">
    <property type="entry name" value="HTH-type_TetR-like_transc_reg"/>
</dbReference>
<evidence type="ECO:0000313" key="6">
    <source>
        <dbReference type="EMBL" id="MCS7477765.1"/>
    </source>
</evidence>
<name>A0A9X3AFY3_9PSEU</name>
<feature type="DNA-binding region" description="H-T-H motif" evidence="4">
    <location>
        <begin position="37"/>
        <end position="56"/>
    </location>
</feature>